<evidence type="ECO:0000256" key="8">
    <source>
        <dbReference type="ARBA" id="ARBA00022824"/>
    </source>
</evidence>
<evidence type="ECO:0000256" key="10">
    <source>
        <dbReference type="ARBA" id="ARBA00023002"/>
    </source>
</evidence>
<evidence type="ECO:0000256" key="7">
    <source>
        <dbReference type="ARBA" id="ARBA00022723"/>
    </source>
</evidence>
<comment type="caution">
    <text evidence="14">The sequence shown here is derived from an EMBL/GenBank/DDBJ whole genome shotgun (WGS) entry which is preliminary data.</text>
</comment>
<dbReference type="GO" id="GO:0006805">
    <property type="term" value="P:xenobiotic metabolic process"/>
    <property type="evidence" value="ECO:0007669"/>
    <property type="project" value="TreeGrafter"/>
</dbReference>
<dbReference type="AlphaFoldDB" id="A0A8J2JRR3"/>
<evidence type="ECO:0000256" key="13">
    <source>
        <dbReference type="ARBA" id="ARBA00023136"/>
    </source>
</evidence>
<comment type="function">
    <text evidence="2">May be involved in the metabolism of insect hormones and in the breakdown of synthetic insecticides.</text>
</comment>
<keyword evidence="12" id="KW-0503">Monooxygenase</keyword>
<dbReference type="GO" id="GO:0006082">
    <property type="term" value="P:organic acid metabolic process"/>
    <property type="evidence" value="ECO:0007669"/>
    <property type="project" value="TreeGrafter"/>
</dbReference>
<evidence type="ECO:0000256" key="2">
    <source>
        <dbReference type="ARBA" id="ARBA00003690"/>
    </source>
</evidence>
<dbReference type="GO" id="GO:0005506">
    <property type="term" value="F:iron ion binding"/>
    <property type="evidence" value="ECO:0007669"/>
    <property type="project" value="InterPro"/>
</dbReference>
<keyword evidence="9" id="KW-0492">Microsome</keyword>
<dbReference type="InterPro" id="IPR001128">
    <property type="entry name" value="Cyt_P450"/>
</dbReference>
<dbReference type="InterPro" id="IPR050182">
    <property type="entry name" value="Cytochrome_P450_fam2"/>
</dbReference>
<keyword evidence="13" id="KW-0472">Membrane</keyword>
<keyword evidence="15" id="KW-1185">Reference proteome</keyword>
<dbReference type="Pfam" id="PF00067">
    <property type="entry name" value="p450"/>
    <property type="match status" value="1"/>
</dbReference>
<dbReference type="GO" id="GO:0020037">
    <property type="term" value="F:heme binding"/>
    <property type="evidence" value="ECO:0007669"/>
    <property type="project" value="InterPro"/>
</dbReference>
<protein>
    <recommendedName>
        <fullName evidence="16">Cytochrome P450</fullName>
    </recommendedName>
</protein>
<keyword evidence="6" id="KW-0349">Heme</keyword>
<accession>A0A8J2JRR3</accession>
<sequence>MISLTAFLLSSVVCFSIYYLFFKDHGKNYPKGPVGLPIFGNVFQMRGGQHNQMTKWAQEYGPIFQIKFGQKRTFVLSELKILREIFNDSIHNDRPDNEVFRVLRDGFHGVVVSSGQEWVEQRRFTLRHLRDFGFGKMAGEELIMFEVNDLLSKFSKDVGKPVSLNRTFNLAILNTLWTISTGNRYQQDDPRLWSIFDQLRGFQQQVGSTPAILLMPSLAQAFPKALGWNVLLKMINEIKQMLQNHIDEHQKTYSEDGVPRDFMDVYLAEIYKTTDTNSSFYKDHGLRSLRAVMTDFFIAGSETVSNTLTWSVLYLSKFMEVQKKLHEELDNVVGRNRSPSLSDRPSLPYTEAIIAEVMRYSSIVPI</sequence>
<evidence type="ECO:0000313" key="15">
    <source>
        <dbReference type="Proteomes" id="UP000708208"/>
    </source>
</evidence>
<dbReference type="GO" id="GO:0005789">
    <property type="term" value="C:endoplasmic reticulum membrane"/>
    <property type="evidence" value="ECO:0007669"/>
    <property type="project" value="UniProtKB-SubCell"/>
</dbReference>
<gene>
    <name evidence="14" type="ORF">AFUS01_LOCUS9540</name>
</gene>
<reference evidence="14" key="1">
    <citation type="submission" date="2021-06" db="EMBL/GenBank/DDBJ databases">
        <authorList>
            <person name="Hodson N. C."/>
            <person name="Mongue J. A."/>
            <person name="Jaron S. K."/>
        </authorList>
    </citation>
    <scope>NUCLEOTIDE SEQUENCE</scope>
</reference>
<comment type="similarity">
    <text evidence="5">Belongs to the cytochrome P450 family.</text>
</comment>
<evidence type="ECO:0000256" key="5">
    <source>
        <dbReference type="ARBA" id="ARBA00010617"/>
    </source>
</evidence>
<keyword evidence="10" id="KW-0560">Oxidoreductase</keyword>
<evidence type="ECO:0000313" key="14">
    <source>
        <dbReference type="EMBL" id="CAG7720254.1"/>
    </source>
</evidence>
<evidence type="ECO:0000256" key="4">
    <source>
        <dbReference type="ARBA" id="ARBA00004406"/>
    </source>
</evidence>
<evidence type="ECO:0008006" key="16">
    <source>
        <dbReference type="Google" id="ProtNLM"/>
    </source>
</evidence>
<dbReference type="EMBL" id="CAJVCH010068900">
    <property type="protein sequence ID" value="CAG7720254.1"/>
    <property type="molecule type" value="Genomic_DNA"/>
</dbReference>
<evidence type="ECO:0000256" key="3">
    <source>
        <dbReference type="ARBA" id="ARBA00004174"/>
    </source>
</evidence>
<dbReference type="PANTHER" id="PTHR24300:SF376">
    <property type="entry name" value="CYTOCHROME P450 15A1"/>
    <property type="match status" value="1"/>
</dbReference>
<proteinExistence type="inferred from homology"/>
<evidence type="ECO:0000256" key="11">
    <source>
        <dbReference type="ARBA" id="ARBA00023004"/>
    </source>
</evidence>
<name>A0A8J2JRR3_9HEXA</name>
<evidence type="ECO:0000256" key="9">
    <source>
        <dbReference type="ARBA" id="ARBA00022848"/>
    </source>
</evidence>
<comment type="cofactor">
    <cofactor evidence="1">
        <name>heme</name>
        <dbReference type="ChEBI" id="CHEBI:30413"/>
    </cofactor>
</comment>
<evidence type="ECO:0000256" key="1">
    <source>
        <dbReference type="ARBA" id="ARBA00001971"/>
    </source>
</evidence>
<dbReference type="PANTHER" id="PTHR24300">
    <property type="entry name" value="CYTOCHROME P450 508A4-RELATED"/>
    <property type="match status" value="1"/>
</dbReference>
<keyword evidence="8" id="KW-0256">Endoplasmic reticulum</keyword>
<dbReference type="GO" id="GO:0016712">
    <property type="term" value="F:oxidoreductase activity, acting on paired donors, with incorporation or reduction of molecular oxygen, reduced flavin or flavoprotein as one donor, and incorporation of one atom of oxygen"/>
    <property type="evidence" value="ECO:0007669"/>
    <property type="project" value="TreeGrafter"/>
</dbReference>
<dbReference type="OrthoDB" id="1055148at2759"/>
<dbReference type="Proteomes" id="UP000708208">
    <property type="component" value="Unassembled WGS sequence"/>
</dbReference>
<organism evidence="14 15">
    <name type="scientific">Allacma fusca</name>
    <dbReference type="NCBI Taxonomy" id="39272"/>
    <lineage>
        <taxon>Eukaryota</taxon>
        <taxon>Metazoa</taxon>
        <taxon>Ecdysozoa</taxon>
        <taxon>Arthropoda</taxon>
        <taxon>Hexapoda</taxon>
        <taxon>Collembola</taxon>
        <taxon>Symphypleona</taxon>
        <taxon>Sminthuridae</taxon>
        <taxon>Allacma</taxon>
    </lineage>
</organism>
<comment type="subcellular location">
    <subcellularLocation>
        <location evidence="4">Endoplasmic reticulum membrane</location>
        <topology evidence="4">Peripheral membrane protein</topology>
    </subcellularLocation>
    <subcellularLocation>
        <location evidence="3">Microsome membrane</location>
        <topology evidence="3">Peripheral membrane protein</topology>
    </subcellularLocation>
</comment>
<dbReference type="FunFam" id="1.10.630.10:FF:000238">
    <property type="entry name" value="Cytochrome P450 2A6"/>
    <property type="match status" value="1"/>
</dbReference>
<keyword evidence="7" id="KW-0479">Metal-binding</keyword>
<evidence type="ECO:0000256" key="6">
    <source>
        <dbReference type="ARBA" id="ARBA00022617"/>
    </source>
</evidence>
<evidence type="ECO:0000256" key="12">
    <source>
        <dbReference type="ARBA" id="ARBA00023033"/>
    </source>
</evidence>
<feature type="non-terminal residue" evidence="14">
    <location>
        <position position="366"/>
    </location>
</feature>
<keyword evidence="11" id="KW-0408">Iron</keyword>
<dbReference type="GO" id="GO:0008395">
    <property type="term" value="F:steroid hydroxylase activity"/>
    <property type="evidence" value="ECO:0007669"/>
    <property type="project" value="TreeGrafter"/>
</dbReference>